<dbReference type="InterPro" id="IPR055290">
    <property type="entry name" value="At3g26010-like"/>
</dbReference>
<keyword evidence="3" id="KW-1185">Reference proteome</keyword>
<proteinExistence type="predicted"/>
<dbReference type="InterPro" id="IPR017451">
    <property type="entry name" value="F-box-assoc_interact_dom"/>
</dbReference>
<dbReference type="Pfam" id="PF24750">
    <property type="entry name" value="b-prop_At3g26010-like"/>
    <property type="match status" value="1"/>
</dbReference>
<evidence type="ECO:0000313" key="3">
    <source>
        <dbReference type="Proteomes" id="UP001231189"/>
    </source>
</evidence>
<dbReference type="FunFam" id="1.20.1280.50:FF:000064">
    <property type="entry name" value="Os05g0177100 protein"/>
    <property type="match status" value="1"/>
</dbReference>
<dbReference type="PANTHER" id="PTHR35546:SF50">
    <property type="entry name" value="F-BOX DOMAIN-CONTAINING PROTEIN"/>
    <property type="match status" value="1"/>
</dbReference>
<organism evidence="2 3">
    <name type="scientific">Lolium multiflorum</name>
    <name type="common">Italian ryegrass</name>
    <name type="synonym">Lolium perenne subsp. multiflorum</name>
    <dbReference type="NCBI Taxonomy" id="4521"/>
    <lineage>
        <taxon>Eukaryota</taxon>
        <taxon>Viridiplantae</taxon>
        <taxon>Streptophyta</taxon>
        <taxon>Embryophyta</taxon>
        <taxon>Tracheophyta</taxon>
        <taxon>Spermatophyta</taxon>
        <taxon>Magnoliopsida</taxon>
        <taxon>Liliopsida</taxon>
        <taxon>Poales</taxon>
        <taxon>Poaceae</taxon>
        <taxon>BOP clade</taxon>
        <taxon>Pooideae</taxon>
        <taxon>Poodae</taxon>
        <taxon>Poeae</taxon>
        <taxon>Poeae Chloroplast Group 2 (Poeae type)</taxon>
        <taxon>Loliodinae</taxon>
        <taxon>Loliinae</taxon>
        <taxon>Lolium</taxon>
    </lineage>
</organism>
<dbReference type="InterPro" id="IPR056592">
    <property type="entry name" value="Beta-prop_At3g26010-like"/>
</dbReference>
<dbReference type="Pfam" id="PF00646">
    <property type="entry name" value="F-box"/>
    <property type="match status" value="1"/>
</dbReference>
<dbReference type="EMBL" id="JAUUTY010000004">
    <property type="protein sequence ID" value="KAK1649448.1"/>
    <property type="molecule type" value="Genomic_DNA"/>
</dbReference>
<dbReference type="InterPro" id="IPR036047">
    <property type="entry name" value="F-box-like_dom_sf"/>
</dbReference>
<gene>
    <name evidence="2" type="ORF">QYE76_067253</name>
</gene>
<dbReference type="SUPFAM" id="SSF63829">
    <property type="entry name" value="Calcium-dependent phosphotriesterase"/>
    <property type="match status" value="1"/>
</dbReference>
<protein>
    <recommendedName>
        <fullName evidence="1">F-box domain-containing protein</fullName>
    </recommendedName>
</protein>
<dbReference type="SUPFAM" id="SSF81383">
    <property type="entry name" value="F-box domain"/>
    <property type="match status" value="1"/>
</dbReference>
<dbReference type="PROSITE" id="PS50181">
    <property type="entry name" value="FBOX"/>
    <property type="match status" value="1"/>
</dbReference>
<dbReference type="CDD" id="cd22157">
    <property type="entry name" value="F-box_AtFBW1-like"/>
    <property type="match status" value="1"/>
</dbReference>
<dbReference type="Gene3D" id="1.20.1280.50">
    <property type="match status" value="1"/>
</dbReference>
<dbReference type="PANTHER" id="PTHR35546">
    <property type="entry name" value="F-BOX PROTEIN INTERACTION DOMAIN PROTEIN-RELATED"/>
    <property type="match status" value="1"/>
</dbReference>
<name>A0AAD8SD58_LOLMU</name>
<dbReference type="SMART" id="SM00256">
    <property type="entry name" value="FBOX"/>
    <property type="match status" value="1"/>
</dbReference>
<reference evidence="2" key="1">
    <citation type="submission" date="2023-07" db="EMBL/GenBank/DDBJ databases">
        <title>A chromosome-level genome assembly of Lolium multiflorum.</title>
        <authorList>
            <person name="Chen Y."/>
            <person name="Copetti D."/>
            <person name="Kolliker R."/>
            <person name="Studer B."/>
        </authorList>
    </citation>
    <scope>NUCLEOTIDE SEQUENCE</scope>
    <source>
        <strain evidence="2">02402/16</strain>
        <tissue evidence="2">Leaf</tissue>
    </source>
</reference>
<feature type="domain" description="F-box" evidence="1">
    <location>
        <begin position="12"/>
        <end position="61"/>
    </location>
</feature>
<dbReference type="NCBIfam" id="TIGR01640">
    <property type="entry name" value="F_box_assoc_1"/>
    <property type="match status" value="1"/>
</dbReference>
<dbReference type="Proteomes" id="UP001231189">
    <property type="component" value="Unassembled WGS sequence"/>
</dbReference>
<evidence type="ECO:0000313" key="2">
    <source>
        <dbReference type="EMBL" id="KAK1649448.1"/>
    </source>
</evidence>
<comment type="caution">
    <text evidence="2">The sequence shown here is derived from an EMBL/GenBank/DDBJ whole genome shotgun (WGS) entry which is preliminary data.</text>
</comment>
<accession>A0AAD8SD58</accession>
<dbReference type="AlphaFoldDB" id="A0AAD8SD58"/>
<dbReference type="InterPro" id="IPR001810">
    <property type="entry name" value="F-box_dom"/>
</dbReference>
<sequence length="393" mass="44478">MASGSKEIRRHPEPADKLTDDLLIEILSRVPYKSLCRFKCVSRRWRSIISHPDHRKVLAQYHLQALAGFFCRTHDHNFRLVHNFATVSVGGRPIINPSRPFLPNCGMFNIADSCNGLLLCRCFATTDSLAFTYVVCNPATEKWVVLPGWFKKIPTARLGFDPAVSSHFHVFQFVEHGVPNSDGLMDAPDVRGDGHVQGVEIYSSKTGVWSHKDNGLELVPRIVSDSKSVFVNGFLHLLAMEFLVLAVDVEGTTWRVIPLPHDDYEDALFINTNAGFIDLSQGCLYFANSDDYEECKLSIWVLEDYSSEVWVLKHNVRYLNLFGVNVYLGQYYHIVAIHPERSTIFLVYGHGKVLMSYEMDSGKVQFIHDLGHVTDGPYIPYVPLYSESLADGY</sequence>
<evidence type="ECO:0000259" key="1">
    <source>
        <dbReference type="PROSITE" id="PS50181"/>
    </source>
</evidence>